<evidence type="ECO:0000313" key="2">
    <source>
        <dbReference type="EnsemblMetazoa" id="AMEM009560-PA"/>
    </source>
</evidence>
<dbReference type="Proteomes" id="UP000075903">
    <property type="component" value="Unassembled WGS sequence"/>
</dbReference>
<evidence type="ECO:0000256" key="1">
    <source>
        <dbReference type="SAM" id="MobiDB-lite"/>
    </source>
</evidence>
<dbReference type="AlphaFoldDB" id="A0A182V698"/>
<dbReference type="VEuPathDB" id="VectorBase:AMEM009560"/>
<dbReference type="EnsemblMetazoa" id="AMEM009560-RA">
    <property type="protein sequence ID" value="AMEM009560-PA"/>
    <property type="gene ID" value="AMEM009560"/>
</dbReference>
<dbReference type="VEuPathDB" id="VectorBase:AMEM21_015666"/>
<reference evidence="2" key="1">
    <citation type="submission" date="2020-05" db="UniProtKB">
        <authorList>
            <consortium name="EnsemblMetazoa"/>
        </authorList>
    </citation>
    <scope>IDENTIFICATION</scope>
    <source>
        <strain evidence="2">MAF</strain>
    </source>
</reference>
<protein>
    <submittedName>
        <fullName evidence="2">Uncharacterized protein</fullName>
    </submittedName>
</protein>
<keyword evidence="3" id="KW-1185">Reference proteome</keyword>
<name>A0A182V698_ANOME</name>
<sequence>ADAVSGIIGPHSDRLTGRDNKDELLVADHRSITMNHLNQNGTIALLQPTASLLRSTGGGTGAGAGAAGPGTSGVIAGGSGLATTATTRFYNRLSSGNNTANNNGNYHNNTAKHTSATGSKTGPSVSGLLGIHRKGGGKEVSVCVVLFSHFVYPTLSAAQVCDS</sequence>
<accession>A0A182V698</accession>
<feature type="compositionally biased region" description="Low complexity" evidence="1">
    <location>
        <begin position="96"/>
        <end position="111"/>
    </location>
</feature>
<organism evidence="2 3">
    <name type="scientific">Anopheles merus</name>
    <name type="common">Mosquito</name>
    <dbReference type="NCBI Taxonomy" id="30066"/>
    <lineage>
        <taxon>Eukaryota</taxon>
        <taxon>Metazoa</taxon>
        <taxon>Ecdysozoa</taxon>
        <taxon>Arthropoda</taxon>
        <taxon>Hexapoda</taxon>
        <taxon>Insecta</taxon>
        <taxon>Pterygota</taxon>
        <taxon>Neoptera</taxon>
        <taxon>Endopterygota</taxon>
        <taxon>Diptera</taxon>
        <taxon>Nematocera</taxon>
        <taxon>Culicoidea</taxon>
        <taxon>Culicidae</taxon>
        <taxon>Anophelinae</taxon>
        <taxon>Anopheles</taxon>
    </lineage>
</organism>
<feature type="region of interest" description="Disordered" evidence="1">
    <location>
        <begin position="93"/>
        <end position="123"/>
    </location>
</feature>
<feature type="compositionally biased region" description="Polar residues" evidence="1">
    <location>
        <begin position="112"/>
        <end position="123"/>
    </location>
</feature>
<proteinExistence type="predicted"/>
<dbReference type="STRING" id="30066.A0A182V698"/>
<evidence type="ECO:0000313" key="3">
    <source>
        <dbReference type="Proteomes" id="UP000075903"/>
    </source>
</evidence>